<evidence type="ECO:0000313" key="9">
    <source>
        <dbReference type="EMBL" id="QKJ25930.1"/>
    </source>
</evidence>
<dbReference type="Pfam" id="PF00528">
    <property type="entry name" value="BPD_transp_1"/>
    <property type="match status" value="1"/>
</dbReference>
<dbReference type="EMBL" id="CP054056">
    <property type="protein sequence ID" value="QKJ25930.1"/>
    <property type="molecule type" value="Genomic_DNA"/>
</dbReference>
<feature type="transmembrane region" description="Helical" evidence="7">
    <location>
        <begin position="355"/>
        <end position="377"/>
    </location>
</feature>
<feature type="transmembrane region" description="Helical" evidence="7">
    <location>
        <begin position="397"/>
        <end position="420"/>
    </location>
</feature>
<keyword evidence="5 7" id="KW-1133">Transmembrane helix</keyword>
<keyword evidence="2 7" id="KW-0813">Transport</keyword>
<evidence type="ECO:0000256" key="3">
    <source>
        <dbReference type="ARBA" id="ARBA00022475"/>
    </source>
</evidence>
<evidence type="ECO:0000256" key="6">
    <source>
        <dbReference type="ARBA" id="ARBA00023136"/>
    </source>
</evidence>
<dbReference type="GO" id="GO:0055085">
    <property type="term" value="P:transmembrane transport"/>
    <property type="evidence" value="ECO:0007669"/>
    <property type="project" value="InterPro"/>
</dbReference>
<feature type="transmembrane region" description="Helical" evidence="7">
    <location>
        <begin position="175"/>
        <end position="197"/>
    </location>
</feature>
<feature type="transmembrane region" description="Helical" evidence="7">
    <location>
        <begin position="147"/>
        <end position="168"/>
    </location>
</feature>
<evidence type="ECO:0000259" key="8">
    <source>
        <dbReference type="PROSITE" id="PS50928"/>
    </source>
</evidence>
<feature type="transmembrane region" description="Helical" evidence="7">
    <location>
        <begin position="53"/>
        <end position="74"/>
    </location>
</feature>
<evidence type="ECO:0000256" key="7">
    <source>
        <dbReference type="RuleBase" id="RU363032"/>
    </source>
</evidence>
<keyword evidence="10" id="KW-1185">Reference proteome</keyword>
<dbReference type="CDD" id="cd06261">
    <property type="entry name" value="TM_PBP2"/>
    <property type="match status" value="1"/>
</dbReference>
<organism evidence="9 10">
    <name type="scientific">Aquiluna borgnonia</name>
    <dbReference type="NCBI Taxonomy" id="2499157"/>
    <lineage>
        <taxon>Bacteria</taxon>
        <taxon>Bacillati</taxon>
        <taxon>Actinomycetota</taxon>
        <taxon>Actinomycetes</taxon>
        <taxon>Micrococcales</taxon>
        <taxon>Microbacteriaceae</taxon>
        <taxon>Luna cluster</taxon>
        <taxon>Luna-1 subcluster</taxon>
        <taxon>Aquiluna</taxon>
    </lineage>
</organism>
<evidence type="ECO:0000256" key="5">
    <source>
        <dbReference type="ARBA" id="ARBA00022989"/>
    </source>
</evidence>
<feature type="transmembrane region" description="Helical" evidence="7">
    <location>
        <begin position="94"/>
        <end position="115"/>
    </location>
</feature>
<feature type="transmembrane region" description="Helical" evidence="7">
    <location>
        <begin position="203"/>
        <end position="225"/>
    </location>
</feature>
<keyword evidence="6 7" id="KW-0472">Membrane</keyword>
<dbReference type="PANTHER" id="PTHR43163">
    <property type="entry name" value="DIPEPTIDE TRANSPORT SYSTEM PERMEASE PROTEIN DPPB-RELATED"/>
    <property type="match status" value="1"/>
</dbReference>
<sequence>MSIAKGEQQVIDLLGTAMGSTLQLITLATILSILVGVTIGMTTALRQYSGYDYSVTFFAFVFYSLPIFWVAVLLKEFGAIRFNRFLGDPVLSPTTLIVIALVLGAIVTGIVGGGLATRIRTFLLSAAFTGGLLTFLNITQWLKYPSIGLVGVFLLTAMVAGVVLLLSTGFGQRRAVLIVGSMALIAAAMWMPFQYLFFYVQGFSGILLAILIMAAIGVGLGLVFGGDSKREIARAAGITGALGGLVLVIDEALQYWSTYLSLIPQKSGFISTIGAITPTIKREDNMWLTLLDGYAHLILPTAALMIVSVAGYTRYARASLLEVLNQDYIRTARAKGLTERVVIVRHAFRNAMIPIATIIAFDISGLIGGAIITERVFAWEGMGALFNAGLHAVDVNLVMGFFLVTGLFAVVGNLIADLLYSALDPRIRVS</sequence>
<keyword evidence="4 7" id="KW-0812">Transmembrane</keyword>
<feature type="transmembrane region" description="Helical" evidence="7">
    <location>
        <begin position="293"/>
        <end position="312"/>
    </location>
</feature>
<name>A0A7D4QCE5_9MICO</name>
<dbReference type="AlphaFoldDB" id="A0A7D4QCE5"/>
<accession>A0A7D4QCE5</accession>
<dbReference type="PANTHER" id="PTHR43163:SF7">
    <property type="entry name" value="DIPEPTIDE-TRANSPORT INTEGRAL MEMBRANE PROTEIN ABC TRANSPORTER DPPB-RELATED"/>
    <property type="match status" value="1"/>
</dbReference>
<evidence type="ECO:0000256" key="4">
    <source>
        <dbReference type="ARBA" id="ARBA00022692"/>
    </source>
</evidence>
<dbReference type="Gene3D" id="1.10.3720.10">
    <property type="entry name" value="MetI-like"/>
    <property type="match status" value="1"/>
</dbReference>
<dbReference type="PROSITE" id="PS50928">
    <property type="entry name" value="ABC_TM1"/>
    <property type="match status" value="1"/>
</dbReference>
<dbReference type="InterPro" id="IPR035906">
    <property type="entry name" value="MetI-like_sf"/>
</dbReference>
<reference evidence="9 10" key="1">
    <citation type="submission" date="2020-05" db="EMBL/GenBank/DDBJ databases">
        <title>Aquirufa sp. strain 15G-AUS-rot a new Aquirufa species.</title>
        <authorList>
            <person name="Pitt A."/>
            <person name="Hahn M.W."/>
        </authorList>
    </citation>
    <scope>NUCLEOTIDE SEQUENCE [LARGE SCALE GENOMIC DNA]</scope>
    <source>
        <strain evidence="9 10">15G-AUS-rot</strain>
    </source>
</reference>
<comment type="similarity">
    <text evidence="7">Belongs to the binding-protein-dependent transport system permease family.</text>
</comment>
<dbReference type="GO" id="GO:0005886">
    <property type="term" value="C:plasma membrane"/>
    <property type="evidence" value="ECO:0007669"/>
    <property type="project" value="UniProtKB-SubCell"/>
</dbReference>
<evidence type="ECO:0000256" key="1">
    <source>
        <dbReference type="ARBA" id="ARBA00004651"/>
    </source>
</evidence>
<dbReference type="KEGG" id="aqg:HRU87_02225"/>
<keyword evidence="3" id="KW-1003">Cell membrane</keyword>
<comment type="subcellular location">
    <subcellularLocation>
        <location evidence="1 7">Cell membrane</location>
        <topology evidence="1 7">Multi-pass membrane protein</topology>
    </subcellularLocation>
</comment>
<feature type="transmembrane region" description="Helical" evidence="7">
    <location>
        <begin position="232"/>
        <end position="249"/>
    </location>
</feature>
<dbReference type="Proteomes" id="UP000501003">
    <property type="component" value="Chromosome"/>
</dbReference>
<gene>
    <name evidence="9" type="ORF">HRU87_02225</name>
</gene>
<feature type="domain" description="ABC transmembrane type-1" evidence="8">
    <location>
        <begin position="18"/>
        <end position="420"/>
    </location>
</feature>
<evidence type="ECO:0000256" key="2">
    <source>
        <dbReference type="ARBA" id="ARBA00022448"/>
    </source>
</evidence>
<evidence type="ECO:0000313" key="10">
    <source>
        <dbReference type="Proteomes" id="UP000501003"/>
    </source>
</evidence>
<feature type="transmembrane region" description="Helical" evidence="7">
    <location>
        <begin position="122"/>
        <end position="141"/>
    </location>
</feature>
<dbReference type="InterPro" id="IPR000515">
    <property type="entry name" value="MetI-like"/>
</dbReference>
<proteinExistence type="inferred from homology"/>
<protein>
    <submittedName>
        <fullName evidence="9">ABC transporter permease subunit</fullName>
    </submittedName>
</protein>
<feature type="transmembrane region" description="Helical" evidence="7">
    <location>
        <begin position="22"/>
        <end position="41"/>
    </location>
</feature>